<keyword evidence="4 6" id="KW-0479">Metal-binding</keyword>
<gene>
    <name evidence="8" type="ORF">CSUB01_11774</name>
</gene>
<evidence type="ECO:0000313" key="8">
    <source>
        <dbReference type="EMBL" id="KDN66635.1"/>
    </source>
</evidence>
<comment type="caution">
    <text evidence="8">The sequence shown here is derived from an EMBL/GenBank/DDBJ whole genome shotgun (WGS) entry which is preliminary data.</text>
</comment>
<keyword evidence="9" id="KW-1185">Reference proteome</keyword>
<feature type="binding site" description="axial binding residue" evidence="6">
    <location>
        <position position="848"/>
    </location>
    <ligand>
        <name>heme</name>
        <dbReference type="ChEBI" id="CHEBI:30413"/>
    </ligand>
    <ligandPart>
        <name>Fe</name>
        <dbReference type="ChEBI" id="CHEBI:18248"/>
    </ligandPart>
</feature>
<dbReference type="PRINTS" id="PR00463">
    <property type="entry name" value="EP450I"/>
</dbReference>
<dbReference type="CDD" id="cd11058">
    <property type="entry name" value="CYP60B-like"/>
    <property type="match status" value="1"/>
</dbReference>
<reference evidence="9" key="1">
    <citation type="journal article" date="2014" name="Genome Announc.">
        <title>Draft genome sequence of Colletotrichum sublineola, a destructive pathogen of cultivated sorghum.</title>
        <authorList>
            <person name="Baroncelli R."/>
            <person name="Sanz-Martin J.M."/>
            <person name="Rech G.E."/>
            <person name="Sukno S.A."/>
            <person name="Thon M.R."/>
        </authorList>
    </citation>
    <scope>NUCLEOTIDE SEQUENCE [LARGE SCALE GENOMIC DNA]</scope>
    <source>
        <strain evidence="9">TX430BB</strain>
    </source>
</reference>
<dbReference type="SUPFAM" id="SSF48264">
    <property type="entry name" value="Cytochrome P450"/>
    <property type="match status" value="1"/>
</dbReference>
<dbReference type="InterPro" id="IPR002401">
    <property type="entry name" value="Cyt_P450_E_grp-I"/>
</dbReference>
<feature type="chain" id="PRO_5001630377" description="Cytochrome P450" evidence="7">
    <location>
        <begin position="20"/>
        <end position="904"/>
    </location>
</feature>
<evidence type="ECO:0000256" key="7">
    <source>
        <dbReference type="SAM" id="SignalP"/>
    </source>
</evidence>
<dbReference type="AlphaFoldDB" id="A0A066XKU6"/>
<dbReference type="PRINTS" id="PR00385">
    <property type="entry name" value="P450"/>
</dbReference>
<proteinExistence type="inferred from homology"/>
<comment type="similarity">
    <text evidence="2">Belongs to the cytochrome P450 family.</text>
</comment>
<dbReference type="EMBL" id="JMSE01000916">
    <property type="protein sequence ID" value="KDN66635.1"/>
    <property type="molecule type" value="Genomic_DNA"/>
</dbReference>
<name>A0A066XKU6_COLSU</name>
<evidence type="ECO:0000256" key="5">
    <source>
        <dbReference type="ARBA" id="ARBA00023004"/>
    </source>
</evidence>
<evidence type="ECO:0000256" key="3">
    <source>
        <dbReference type="ARBA" id="ARBA00022617"/>
    </source>
</evidence>
<dbReference type="GO" id="GO:0005506">
    <property type="term" value="F:iron ion binding"/>
    <property type="evidence" value="ECO:0007669"/>
    <property type="project" value="InterPro"/>
</dbReference>
<dbReference type="Proteomes" id="UP000027238">
    <property type="component" value="Unassembled WGS sequence"/>
</dbReference>
<dbReference type="PANTHER" id="PTHR24305">
    <property type="entry name" value="CYTOCHROME P450"/>
    <property type="match status" value="1"/>
</dbReference>
<dbReference type="GO" id="GO:0016705">
    <property type="term" value="F:oxidoreductase activity, acting on paired donors, with incorporation or reduction of molecular oxygen"/>
    <property type="evidence" value="ECO:0007669"/>
    <property type="project" value="InterPro"/>
</dbReference>
<dbReference type="PROSITE" id="PS00086">
    <property type="entry name" value="CYTOCHROME_P450"/>
    <property type="match status" value="1"/>
</dbReference>
<comment type="cofactor">
    <cofactor evidence="1 6">
        <name>heme</name>
        <dbReference type="ChEBI" id="CHEBI:30413"/>
    </cofactor>
</comment>
<dbReference type="InterPro" id="IPR001128">
    <property type="entry name" value="Cyt_P450"/>
</dbReference>
<evidence type="ECO:0008006" key="10">
    <source>
        <dbReference type="Google" id="ProtNLM"/>
    </source>
</evidence>
<feature type="signal peptide" evidence="7">
    <location>
        <begin position="1"/>
        <end position="19"/>
    </location>
</feature>
<dbReference type="InterPro" id="IPR036396">
    <property type="entry name" value="Cyt_P450_sf"/>
</dbReference>
<dbReference type="eggNOG" id="KOG0158">
    <property type="taxonomic scope" value="Eukaryota"/>
</dbReference>
<dbReference type="GO" id="GO:0004497">
    <property type="term" value="F:monooxygenase activity"/>
    <property type="evidence" value="ECO:0007669"/>
    <property type="project" value="InterPro"/>
</dbReference>
<dbReference type="PANTHER" id="PTHR24305:SF210">
    <property type="entry name" value="CYTOCHROME P450 MONOOXYGENASE ASQL-RELATED"/>
    <property type="match status" value="1"/>
</dbReference>
<dbReference type="Gene3D" id="1.10.630.10">
    <property type="entry name" value="Cytochrome P450"/>
    <property type="match status" value="1"/>
</dbReference>
<dbReference type="InterPro" id="IPR050121">
    <property type="entry name" value="Cytochrome_P450_monoxygenase"/>
</dbReference>
<evidence type="ECO:0000313" key="9">
    <source>
        <dbReference type="Proteomes" id="UP000027238"/>
    </source>
</evidence>
<evidence type="ECO:0000256" key="6">
    <source>
        <dbReference type="PIRSR" id="PIRSR602401-1"/>
    </source>
</evidence>
<dbReference type="STRING" id="1173701.A0A066XKU6"/>
<keyword evidence="3 6" id="KW-0349">Heme</keyword>
<organism evidence="8 9">
    <name type="scientific">Colletotrichum sublineola</name>
    <name type="common">Sorghum anthracnose fungus</name>
    <dbReference type="NCBI Taxonomy" id="1173701"/>
    <lineage>
        <taxon>Eukaryota</taxon>
        <taxon>Fungi</taxon>
        <taxon>Dikarya</taxon>
        <taxon>Ascomycota</taxon>
        <taxon>Pezizomycotina</taxon>
        <taxon>Sordariomycetes</taxon>
        <taxon>Hypocreomycetidae</taxon>
        <taxon>Glomerellales</taxon>
        <taxon>Glomerellaceae</taxon>
        <taxon>Colletotrichum</taxon>
        <taxon>Colletotrichum graminicola species complex</taxon>
    </lineage>
</organism>
<dbReference type="HOGENOM" id="CLU_320779_0_0_1"/>
<dbReference type="OrthoDB" id="1470350at2759"/>
<keyword evidence="7" id="KW-0732">Signal</keyword>
<evidence type="ECO:0000256" key="2">
    <source>
        <dbReference type="ARBA" id="ARBA00010617"/>
    </source>
</evidence>
<dbReference type="GO" id="GO:0020037">
    <property type="term" value="F:heme binding"/>
    <property type="evidence" value="ECO:0007669"/>
    <property type="project" value="InterPro"/>
</dbReference>
<accession>A0A066XKU6</accession>
<keyword evidence="5 6" id="KW-0408">Iron</keyword>
<dbReference type="InterPro" id="IPR017972">
    <property type="entry name" value="Cyt_P450_CS"/>
</dbReference>
<protein>
    <recommendedName>
        <fullName evidence="10">Cytochrome P450</fullName>
    </recommendedName>
</protein>
<evidence type="ECO:0000256" key="4">
    <source>
        <dbReference type="ARBA" id="ARBA00022723"/>
    </source>
</evidence>
<sequence>MISFLNLITVFALAVGASPLNLDIGERGLSLEHRDLIIKQRDLLKDLNLTIPAVSTDQCTPSSDNGIQPGCWEALDMHGYLSGMITWSCDLISLNGCTPPPSGPGIQYHSNQQFYAIWNIYSINLFFTNYHQGLVQGQAAAIGAVAEIVKVVAPPVTVNAFTPKVGPIVGTLVGLIGAAGPFVGEAFGLPVVISFLLILAPLGNTGGLVNILFPSKEVSPIPWESLSATVGDEVNEFQKNLGVALEKIQTDFNTFFAITSSGLFSQKFPTSLPENTDYMYHSLLKWIFNEALLQMDYFAVKNPGIDPRKIPINAYDCSNLDQFGTCGPIWYDGSDSYGLARVDDIGMDRMQEILKTAFARNWTSPQQLYIDAQRCREKNSSQEFNVNDLTLSCINYLPVCEFNFDYNPWEELASRTNPYQFTNCPSQRGWGTPRYWDSEAGVPLTYLGPFLYFSLQEAFIDCTFIRCRSILVQKLQLCHIKVNLKIWRAYAWTGGRWPYVVTDLHNKYGHAYRGKKTFIKTDFFNAGEEEGIATVKDPAEHARQRKMLSRGFSQQSLREQEPLVHQYVDMLLEQLGKLGAPSGSGIDLVEAFIWLTFDVISDLAFGKSFNAVASGKTHFWISLIVEAAYASQLATLRRQLPVLNLILPFVLPKGILAKFKQHNELSRQMAVDRVKQGDTGRADFFSHLLRGSGDESISELQLQSQASILVVAGSDTTASFLAATCYLLLKNPDTLAQFEHEVRSNFCSMDDINADAVAALPHLNAVIEESLRMAPPAAFGLPRFSPGAVVDGHYVPAGVTVSVEPFPIAHDPRYWKDPDSFRPERWVGDGFGDVKEASRPFSLGPRACLGINLAYMEMRLILAKMSWKYDWELVDKDMDWFQGSRLHLFWKRPALNVRFDARAL</sequence>
<evidence type="ECO:0000256" key="1">
    <source>
        <dbReference type="ARBA" id="ARBA00001971"/>
    </source>
</evidence>
<dbReference type="Pfam" id="PF00067">
    <property type="entry name" value="p450"/>
    <property type="match status" value="1"/>
</dbReference>